<dbReference type="RefSeq" id="WP_119974434.1">
    <property type="nucleotide sequence ID" value="NZ_JBHSQA010000007.1"/>
</dbReference>
<dbReference type="Gene3D" id="3.50.50.60">
    <property type="entry name" value="FAD/NAD(P)-binding domain"/>
    <property type="match status" value="1"/>
</dbReference>
<dbReference type="PANTHER" id="PTHR10668:SF105">
    <property type="entry name" value="DEHYDROGENASE-RELATED"/>
    <property type="match status" value="1"/>
</dbReference>
<gene>
    <name evidence="1" type="ORF">D6T64_09240</name>
</gene>
<comment type="caution">
    <text evidence="1">The sequence shown here is derived from an EMBL/GenBank/DDBJ whole genome shotgun (WGS) entry which is preliminary data.</text>
</comment>
<dbReference type="PANTHER" id="PTHR10668">
    <property type="entry name" value="PHYTOENE DEHYDROGENASE"/>
    <property type="match status" value="1"/>
</dbReference>
<dbReference type="SUPFAM" id="SSF51905">
    <property type="entry name" value="FAD/NAD(P)-binding domain"/>
    <property type="match status" value="1"/>
</dbReference>
<dbReference type="OrthoDB" id="833207at2"/>
<dbReference type="Gene3D" id="3.90.660.50">
    <property type="match status" value="1"/>
</dbReference>
<proteinExistence type="predicted"/>
<keyword evidence="2" id="KW-1185">Reference proteome</keyword>
<sequence length="480" mass="51288">MIDVNVVGSGPNGLAAAVVLARAGLTVQLTERATTAGGGLRTAEVTLPGYRHDLCSAVHPAALASPFFRAFELTRRVRFVAPEISYAHPLDEGVAALAYRSVDRTADALGIDGRAWERLFQPLLNRIEGVVAFTANQMLRWPDDTRAAIAYAVRVLEQGTPLGWPRFRGRVAPALLAGVGGHAAARQPSLSAAGTGLLLAAHAHAGGWGYPIGGSQAIADALTDDFLAHGGRLQLDREIRRPADLESSRVTLLDTSARFLASFAGDALPERYRRALLRYRYGTGVFKVDFALSGPVPWANPEVLHAPTVHLGGSRDEIVAAADAVSRGRVAQHPFVLATQPSVLDLSRAPVGSQVLWAYTHVPRNSDVNMTEPIIRQIERFAPGFRDRILGTATMSASQLTEHDPNYVGGDILGGELTLRQLIKRPVVGRTPWKTPVPGLYLCSSATPPGPAVHGMNGFHAAVLALRTEFGVREVPSLAL</sequence>
<accession>A0A3A5MF06</accession>
<evidence type="ECO:0000313" key="2">
    <source>
        <dbReference type="Proteomes" id="UP000272015"/>
    </source>
</evidence>
<dbReference type="InterPro" id="IPR036188">
    <property type="entry name" value="FAD/NAD-bd_sf"/>
</dbReference>
<organism evidence="1 2">
    <name type="scientific">Cryobacterium melibiosiphilum</name>
    <dbReference type="NCBI Taxonomy" id="995039"/>
    <lineage>
        <taxon>Bacteria</taxon>
        <taxon>Bacillati</taxon>
        <taxon>Actinomycetota</taxon>
        <taxon>Actinomycetes</taxon>
        <taxon>Micrococcales</taxon>
        <taxon>Microbacteriaceae</taxon>
        <taxon>Cryobacterium</taxon>
    </lineage>
</organism>
<protein>
    <submittedName>
        <fullName evidence="1">NAD(P)/FAD-dependent oxidoreductase</fullName>
    </submittedName>
</protein>
<dbReference type="Pfam" id="PF13450">
    <property type="entry name" value="NAD_binding_8"/>
    <property type="match status" value="1"/>
</dbReference>
<name>A0A3A5MF06_9MICO</name>
<dbReference type="EMBL" id="QZVS01000080">
    <property type="protein sequence ID" value="RJT88737.1"/>
    <property type="molecule type" value="Genomic_DNA"/>
</dbReference>
<dbReference type="AlphaFoldDB" id="A0A3A5MF06"/>
<evidence type="ECO:0000313" key="1">
    <source>
        <dbReference type="EMBL" id="RJT88737.1"/>
    </source>
</evidence>
<dbReference type="Proteomes" id="UP000272015">
    <property type="component" value="Unassembled WGS sequence"/>
</dbReference>
<reference evidence="1 2" key="1">
    <citation type="submission" date="2018-09" db="EMBL/GenBank/DDBJ databases">
        <title>Novel species of Cryobacterium.</title>
        <authorList>
            <person name="Liu Q."/>
            <person name="Xin Y.-H."/>
        </authorList>
    </citation>
    <scope>NUCLEOTIDE SEQUENCE [LARGE SCALE GENOMIC DNA]</scope>
    <source>
        <strain evidence="1 2">Hh39</strain>
    </source>
</reference>